<accession>A0A7Y9NLN9</accession>
<proteinExistence type="predicted"/>
<sequence>MDLVEYHLKLVINLWCGAAPSQYTVDSQLRDIWQEQVPNLDYDTYGVPSFMKQMYQDSLFSSCTAAHNITSGELITGGGLQTFSAVYMELTPCASAPTFAKADLPFAPTFAKANLAFAAVASVSSGTNTPAATKKSVAKKKSDKKPAEKKG</sequence>
<dbReference type="EMBL" id="JACCCV010000001">
    <property type="protein sequence ID" value="NYF51083.1"/>
    <property type="molecule type" value="Genomic_DNA"/>
</dbReference>
<protein>
    <submittedName>
        <fullName evidence="2">Uncharacterized protein</fullName>
    </submittedName>
</protein>
<organism evidence="2 3">
    <name type="scientific">Tunturiibacter lichenicola</name>
    <dbReference type="NCBI Taxonomy" id="2051959"/>
    <lineage>
        <taxon>Bacteria</taxon>
        <taxon>Pseudomonadati</taxon>
        <taxon>Acidobacteriota</taxon>
        <taxon>Terriglobia</taxon>
        <taxon>Terriglobales</taxon>
        <taxon>Acidobacteriaceae</taxon>
        <taxon>Tunturiibacter</taxon>
    </lineage>
</organism>
<reference evidence="2 3" key="1">
    <citation type="submission" date="2020-07" db="EMBL/GenBank/DDBJ databases">
        <title>Genomic Encyclopedia of Type Strains, Phase IV (KMG-V): Genome sequencing to study the core and pangenomes of soil and plant-associated prokaryotes.</title>
        <authorList>
            <person name="Whitman W."/>
        </authorList>
    </citation>
    <scope>NUCLEOTIDE SEQUENCE [LARGE SCALE GENOMIC DNA]</scope>
    <source>
        <strain evidence="2 3">M8UP30</strain>
    </source>
</reference>
<comment type="caution">
    <text evidence="2">The sequence shown here is derived from an EMBL/GenBank/DDBJ whole genome shotgun (WGS) entry which is preliminary data.</text>
</comment>
<evidence type="ECO:0000313" key="2">
    <source>
        <dbReference type="EMBL" id="NYF51083.1"/>
    </source>
</evidence>
<feature type="region of interest" description="Disordered" evidence="1">
    <location>
        <begin position="123"/>
        <end position="151"/>
    </location>
</feature>
<evidence type="ECO:0000313" key="3">
    <source>
        <dbReference type="Proteomes" id="UP000534186"/>
    </source>
</evidence>
<name>A0A7Y9NLN9_9BACT</name>
<dbReference type="AlphaFoldDB" id="A0A7Y9NLN9"/>
<gene>
    <name evidence="2" type="ORF">HDF12_001448</name>
</gene>
<dbReference type="Proteomes" id="UP000534186">
    <property type="component" value="Unassembled WGS sequence"/>
</dbReference>
<evidence type="ECO:0000256" key="1">
    <source>
        <dbReference type="SAM" id="MobiDB-lite"/>
    </source>
</evidence>